<evidence type="ECO:0000313" key="1">
    <source>
        <dbReference type="EMBL" id="WTQ76692.1"/>
    </source>
</evidence>
<dbReference type="EMBL" id="CP108169">
    <property type="protein sequence ID" value="WTQ76692.1"/>
    <property type="molecule type" value="Genomic_DNA"/>
</dbReference>
<protein>
    <submittedName>
        <fullName evidence="1">Uncharacterized protein</fullName>
    </submittedName>
</protein>
<accession>A0AAU1LZM6</accession>
<reference evidence="1" key="1">
    <citation type="submission" date="2022-10" db="EMBL/GenBank/DDBJ databases">
        <title>The complete genomes of actinobacterial strains from the NBC collection.</title>
        <authorList>
            <person name="Joergensen T.S."/>
            <person name="Alvarez Arevalo M."/>
            <person name="Sterndorff E.B."/>
            <person name="Faurdal D."/>
            <person name="Vuksanovic O."/>
            <person name="Mourched A.-S."/>
            <person name="Charusanti P."/>
            <person name="Shaw S."/>
            <person name="Blin K."/>
            <person name="Weber T."/>
        </authorList>
    </citation>
    <scope>NUCLEOTIDE SEQUENCE</scope>
    <source>
        <strain evidence="1">NBC_00148</strain>
    </source>
</reference>
<proteinExistence type="predicted"/>
<dbReference type="AlphaFoldDB" id="A0AAU1LZM6"/>
<organism evidence="1">
    <name type="scientific">Streptomyces sp. NBC_00148</name>
    <dbReference type="NCBI Taxonomy" id="2903626"/>
    <lineage>
        <taxon>Bacteria</taxon>
        <taxon>Bacillati</taxon>
        <taxon>Actinomycetota</taxon>
        <taxon>Actinomycetes</taxon>
        <taxon>Kitasatosporales</taxon>
        <taxon>Streptomycetaceae</taxon>
        <taxon>Streptomyces</taxon>
    </lineage>
</organism>
<sequence>MTRTPTDRGVAFVKDQTDGSHLVYVALGVTPDGTPQEVFAVHRTTPGVGLTIDPAVQMISAGGLRRTSEPVSVFGSDDSVQVTPVSSGLGRLLA</sequence>
<gene>
    <name evidence="1" type="ORF">OG222_27840</name>
</gene>
<name>A0AAU1LZM6_9ACTN</name>